<dbReference type="InterPro" id="IPR036942">
    <property type="entry name" value="Beta-barrel_TonB_sf"/>
</dbReference>
<feature type="domain" description="TonB-dependent receptor plug" evidence="12">
    <location>
        <begin position="54"/>
        <end position="164"/>
    </location>
</feature>
<evidence type="ECO:0000313" key="14">
    <source>
        <dbReference type="Proteomes" id="UP000002350"/>
    </source>
</evidence>
<dbReference type="PANTHER" id="PTHR47234:SF2">
    <property type="entry name" value="TONB-DEPENDENT RECEPTOR"/>
    <property type="match status" value="1"/>
</dbReference>
<evidence type="ECO:0000256" key="3">
    <source>
        <dbReference type="ARBA" id="ARBA00022452"/>
    </source>
</evidence>
<evidence type="ECO:0000256" key="10">
    <source>
        <dbReference type="SAM" id="SignalP"/>
    </source>
</evidence>
<keyword evidence="14" id="KW-1185">Reference proteome</keyword>
<dbReference type="KEGG" id="svo:SVI_1627"/>
<sequence length="926" mass="100391">MLPNSKMAKAVRFALISGAATAALTAPAVFAASDDDKVERIQVTGSRIKRTDMEGSTPVNVLTAKDIEDSGLSTISEFLRNTVSVGGFNESSTLSQAAGASSIGLKGFGSSYTLILLNGRRLPKNAAGGVFTDINQIPMAAVSRIEVLTDSASAIYGSDAIAGVINIITKTDFDGFNFKAKYGAGTKHQDGDEFQMQMVVGTSTDDLNIMFAGEYLTKEAIQFSDRKMGNSAYVAGAAGHEGRSSYGIPGFLDIYMPKLDDAGQIVTGDDGKVVYANPTLPWSDCQESNSWGGCKYDFAPLYQVAPKTNKVTMFTSFNYTPTDDLVLNGQFRYTRMETITSNGASPGIVDVSDSPYLEDFIRNDIYKNDPATADFFMNSLNDESLAGTSASVGRRYLDFGNREKDNVNDSFEAVFGAEYTINDMWGTQFDIGYSTSTGRQVGRSGQLLKKELANAFNNGALNPFALNDCSSTELKATCDGLMASIHRTGEFSLFQSSWSMSGGFEDILPAGDIGTAFGVDYRTEEYQDRSDPASVAGQVIGGAGSNGGGDSSNVGIFAEVSIPLLDELNLDLAVRHDTADWGLSDASETTYSIRAGYRPIDTLLLRANYGTGFKAPDLDNLFMAVSSGVTKGVDTRLCNQQIANGGSSSAGDCTKQEINSHGGGNPLLEPEESTSYGFGFAYNITDDLSLTMDYWSLELTNIVGSLSLQEILDDEAAGRNTELVVRHNGKVRGDKRGYVQTNLQNLTQESATGITYDLKYTHEFSFGSIDTGIHAEQFLSKESQTSAIQPLCDGIDDGSERKWDGNAHLSLTTGDWVNTLSVRYLPGYSAYNKYDTQNKTCNLIGDIVEIDEDGNKTTKPYHHASYTQWDLVSTYHITGAQIVSFGVRNLFDKQPSFSSWDDWPFYDQSIYSNVGRFAYLQYELKL</sequence>
<dbReference type="SUPFAM" id="SSF56935">
    <property type="entry name" value="Porins"/>
    <property type="match status" value="1"/>
</dbReference>
<evidence type="ECO:0000256" key="5">
    <source>
        <dbReference type="ARBA" id="ARBA00023077"/>
    </source>
</evidence>
<evidence type="ECO:0000256" key="2">
    <source>
        <dbReference type="ARBA" id="ARBA00022448"/>
    </source>
</evidence>
<dbReference type="Gene3D" id="2.40.170.20">
    <property type="entry name" value="TonB-dependent receptor, beta-barrel domain"/>
    <property type="match status" value="1"/>
</dbReference>
<evidence type="ECO:0000259" key="12">
    <source>
        <dbReference type="Pfam" id="PF07715"/>
    </source>
</evidence>
<keyword evidence="13" id="KW-0675">Receptor</keyword>
<dbReference type="InterPro" id="IPR037066">
    <property type="entry name" value="Plug_dom_sf"/>
</dbReference>
<evidence type="ECO:0000256" key="7">
    <source>
        <dbReference type="ARBA" id="ARBA00023237"/>
    </source>
</evidence>
<comment type="subcellular location">
    <subcellularLocation>
        <location evidence="1 8">Cell outer membrane</location>
        <topology evidence="1 8">Multi-pass membrane protein</topology>
    </subcellularLocation>
</comment>
<name>D4ZIU9_SHEVD</name>
<evidence type="ECO:0000259" key="11">
    <source>
        <dbReference type="Pfam" id="PF00593"/>
    </source>
</evidence>
<keyword evidence="3 8" id="KW-1134">Transmembrane beta strand</keyword>
<keyword evidence="6 8" id="KW-0472">Membrane</keyword>
<comment type="similarity">
    <text evidence="8 9">Belongs to the TonB-dependent receptor family.</text>
</comment>
<evidence type="ECO:0000256" key="9">
    <source>
        <dbReference type="RuleBase" id="RU003357"/>
    </source>
</evidence>
<feature type="signal peptide" evidence="10">
    <location>
        <begin position="1"/>
        <end position="22"/>
    </location>
</feature>
<dbReference type="InterPro" id="IPR000531">
    <property type="entry name" value="Beta-barrel_TonB"/>
</dbReference>
<dbReference type="PROSITE" id="PS52016">
    <property type="entry name" value="TONB_DEPENDENT_REC_3"/>
    <property type="match status" value="1"/>
</dbReference>
<evidence type="ECO:0000256" key="4">
    <source>
        <dbReference type="ARBA" id="ARBA00022692"/>
    </source>
</evidence>
<dbReference type="OrthoDB" id="176248at2"/>
<gene>
    <name evidence="13" type="ordered locus">SVI_1627</name>
</gene>
<evidence type="ECO:0000313" key="13">
    <source>
        <dbReference type="EMBL" id="BAJ01598.1"/>
    </source>
</evidence>
<dbReference type="EMBL" id="AP011177">
    <property type="protein sequence ID" value="BAJ01598.1"/>
    <property type="molecule type" value="Genomic_DNA"/>
</dbReference>
<dbReference type="HOGENOM" id="CLU_010745_0_0_6"/>
<dbReference type="InterPro" id="IPR039426">
    <property type="entry name" value="TonB-dep_rcpt-like"/>
</dbReference>
<protein>
    <submittedName>
        <fullName evidence="13">TonB-dependent receptor</fullName>
    </submittedName>
</protein>
<dbReference type="AlphaFoldDB" id="D4ZIU9"/>
<dbReference type="PANTHER" id="PTHR47234">
    <property type="match status" value="1"/>
</dbReference>
<keyword evidence="4 8" id="KW-0812">Transmembrane</keyword>
<dbReference type="STRING" id="637905.SVI_1627"/>
<dbReference type="InterPro" id="IPR012910">
    <property type="entry name" value="Plug_dom"/>
</dbReference>
<keyword evidence="2 8" id="KW-0813">Transport</keyword>
<evidence type="ECO:0000256" key="6">
    <source>
        <dbReference type="ARBA" id="ARBA00023136"/>
    </source>
</evidence>
<dbReference type="Pfam" id="PF07715">
    <property type="entry name" value="Plug"/>
    <property type="match status" value="1"/>
</dbReference>
<feature type="domain" description="TonB-dependent receptor-like beta-barrel" evidence="11">
    <location>
        <begin position="358"/>
        <end position="890"/>
    </location>
</feature>
<evidence type="ECO:0000256" key="8">
    <source>
        <dbReference type="PROSITE-ProRule" id="PRU01360"/>
    </source>
</evidence>
<reference evidence="14" key="1">
    <citation type="journal article" date="2010" name="Mol. Biosyst.">
        <title>Complete genome sequence and comparative analysis of Shewanella violacea, a psychrophilic and piezophilic bacterium from deep sea floor sediments.</title>
        <authorList>
            <person name="Aono E."/>
            <person name="Baba T."/>
            <person name="Ara T."/>
            <person name="Nishi T."/>
            <person name="Nakamichi T."/>
            <person name="Inamoto E."/>
            <person name="Toyonaga H."/>
            <person name="Hasegawa M."/>
            <person name="Takai Y."/>
            <person name="Okumura Y."/>
            <person name="Baba M."/>
            <person name="Tomita M."/>
            <person name="Kato C."/>
            <person name="Oshima T."/>
            <person name="Nakasone K."/>
            <person name="Mori H."/>
        </authorList>
    </citation>
    <scope>NUCLEOTIDE SEQUENCE [LARGE SCALE GENOMIC DNA]</scope>
    <source>
        <strain evidence="14">JCM 10179 / CIP 106290 / LMG 19151 / DSS12</strain>
    </source>
</reference>
<keyword evidence="5 9" id="KW-0798">TonB box</keyword>
<keyword evidence="10" id="KW-0732">Signal</keyword>
<keyword evidence="7 8" id="KW-0998">Cell outer membrane</keyword>
<dbReference type="eggNOG" id="COG4771">
    <property type="taxonomic scope" value="Bacteria"/>
</dbReference>
<accession>D4ZIU9</accession>
<dbReference type="Proteomes" id="UP000002350">
    <property type="component" value="Chromosome"/>
</dbReference>
<proteinExistence type="inferred from homology"/>
<evidence type="ECO:0000256" key="1">
    <source>
        <dbReference type="ARBA" id="ARBA00004571"/>
    </source>
</evidence>
<dbReference type="Gene3D" id="2.170.130.10">
    <property type="entry name" value="TonB-dependent receptor, plug domain"/>
    <property type="match status" value="1"/>
</dbReference>
<dbReference type="RefSeq" id="WP_013050905.1">
    <property type="nucleotide sequence ID" value="NC_014012.1"/>
</dbReference>
<dbReference type="Pfam" id="PF00593">
    <property type="entry name" value="TonB_dep_Rec_b-barrel"/>
    <property type="match status" value="1"/>
</dbReference>
<organism evidence="13 14">
    <name type="scientific">Shewanella violacea (strain JCM 10179 / CIP 106290 / LMG 19151 / DSS12)</name>
    <dbReference type="NCBI Taxonomy" id="637905"/>
    <lineage>
        <taxon>Bacteria</taxon>
        <taxon>Pseudomonadati</taxon>
        <taxon>Pseudomonadota</taxon>
        <taxon>Gammaproteobacteria</taxon>
        <taxon>Alteromonadales</taxon>
        <taxon>Shewanellaceae</taxon>
        <taxon>Shewanella</taxon>
    </lineage>
</organism>
<dbReference type="GO" id="GO:0009279">
    <property type="term" value="C:cell outer membrane"/>
    <property type="evidence" value="ECO:0007669"/>
    <property type="project" value="UniProtKB-SubCell"/>
</dbReference>
<feature type="chain" id="PRO_5003068253" evidence="10">
    <location>
        <begin position="23"/>
        <end position="926"/>
    </location>
</feature>